<keyword evidence="1" id="KW-0812">Transmembrane</keyword>
<evidence type="ECO:0000256" key="1">
    <source>
        <dbReference type="SAM" id="Phobius"/>
    </source>
</evidence>
<dbReference type="Proteomes" id="UP000239833">
    <property type="component" value="Plasmid unnamed3"/>
</dbReference>
<dbReference type="AlphaFoldDB" id="A0A2L1UKB2"/>
<geneLocation type="plasmid" evidence="2">
    <name>unnamed3</name>
</geneLocation>
<reference evidence="3" key="1">
    <citation type="submission" date="2017-02" db="EMBL/GenBank/DDBJ databases">
        <title>Delineation of Paenibacillus larvae strains originating from foulbrood outbreaks.</title>
        <authorList>
            <person name="Beims H."/>
            <person name="Bunk B."/>
            <person name="Sproeer C."/>
            <person name="Mohr K.I."/>
            <person name="Pradella S."/>
            <person name="Guenther G."/>
            <person name="Rohde M."/>
            <person name="von der Ohe W."/>
            <person name="Steinert M."/>
        </authorList>
    </citation>
    <scope>NUCLEOTIDE SEQUENCE [LARGE SCALE GENOMIC DNA]</scope>
    <source>
        <strain evidence="3">Eric_III</strain>
        <plasmid evidence="3">Plasmid unnamed3</plasmid>
    </source>
</reference>
<gene>
    <name evidence="2" type="ORF">ERICIII_04980</name>
</gene>
<dbReference type="GeneID" id="64221135"/>
<accession>A0A2L1UKB2</accession>
<keyword evidence="1" id="KW-1133">Transmembrane helix</keyword>
<feature type="transmembrane region" description="Helical" evidence="1">
    <location>
        <begin position="12"/>
        <end position="31"/>
    </location>
</feature>
<proteinExistence type="predicted"/>
<organism evidence="2 3">
    <name type="scientific">Paenibacillus larvae subsp. larvae</name>
    <dbReference type="NCBI Taxonomy" id="147375"/>
    <lineage>
        <taxon>Bacteria</taxon>
        <taxon>Bacillati</taxon>
        <taxon>Bacillota</taxon>
        <taxon>Bacilli</taxon>
        <taxon>Bacillales</taxon>
        <taxon>Paenibacillaceae</taxon>
        <taxon>Paenibacillus</taxon>
    </lineage>
</organism>
<dbReference type="EMBL" id="CP019658">
    <property type="protein sequence ID" value="AVF28981.1"/>
    <property type="molecule type" value="Genomic_DNA"/>
</dbReference>
<feature type="transmembrane region" description="Helical" evidence="1">
    <location>
        <begin position="38"/>
        <end position="58"/>
    </location>
</feature>
<evidence type="ECO:0000313" key="3">
    <source>
        <dbReference type="Proteomes" id="UP000239833"/>
    </source>
</evidence>
<sequence>MLGFDLSNFSSSIIGQLCIVVFVIMVIRGIVSYVQQNWGSLFGSLAFGIIILIVGYFGRNVETIAKSIGSTIFN</sequence>
<keyword evidence="1" id="KW-0472">Membrane</keyword>
<name>A0A2L1UKB2_9BACL</name>
<evidence type="ECO:0000313" key="2">
    <source>
        <dbReference type="EMBL" id="AVF28981.1"/>
    </source>
</evidence>
<keyword evidence="2" id="KW-0614">Plasmid</keyword>
<protein>
    <submittedName>
        <fullName evidence="2">Uncharacterized protein</fullName>
    </submittedName>
</protein>
<dbReference type="RefSeq" id="WP_077997742.1">
    <property type="nucleotide sequence ID" value="NZ_CP019658.1"/>
</dbReference>